<dbReference type="AlphaFoldDB" id="M1UVQ1"/>
<dbReference type="SUPFAM" id="SSF50978">
    <property type="entry name" value="WD40 repeat-like"/>
    <property type="match status" value="1"/>
</dbReference>
<accession>M1UVQ1</accession>
<dbReference type="Gene3D" id="2.130.10.10">
    <property type="entry name" value="YVTN repeat-like/Quinoprotein amine dehydrogenase"/>
    <property type="match status" value="3"/>
</dbReference>
<dbReference type="STRING" id="280699.M1UVQ1"/>
<dbReference type="Proteomes" id="UP000007014">
    <property type="component" value="Chromosome 17"/>
</dbReference>
<sequence>MQNRSDVSQIPEDRRVRYVVQKQTEIFDGKRLRRAMVRKTVDLQAPAARWLLDRTWQQDSRQGPPLEPSAEYIYRLQPPCAAAFRERPITNACTHFVQHAQNKQKCGINACCWTPEGRRLITGATSGEFTLWNGWTFNFETILLAHNLAVRNITWSHDGKFMVSTDQSGIVKYWQSNLNHLKVFRAHQETIRDLAIAPTDQKLATCSDDQTIRVFDFESPARAGEIQGSPERILRGHGWDVRSVDWHPTRGLLASGSKDSLIKLWDPKSGKCLTTIHAHKNAVVKVRWNPSNANYLLSGSRDQTVKLIDIRMMRSVQSFHGHRREVTTLAWHPIQEDTFVSAGYDGSLFFWVLGDPEPAAVIPNAHATQVWDLSWHPLGHVLVSSGNDTYTRFWTRSRPGDGMRDRYQRSSCRWEHVKLYATEDDPLVREVEELEALQGNGGVDGFGESLLDRHVMMVKRQRTTAAQRPPPGLEYVQNDVQMTKS</sequence>
<protein>
    <submittedName>
        <fullName evidence="2">Probable polyadenylation factor I subunit 2 Pfs2p</fullName>
    </submittedName>
</protein>
<dbReference type="OrthoDB" id="16717at2759"/>
<dbReference type="EMBL" id="AP006499">
    <property type="protein sequence ID" value="BAM82111.1"/>
    <property type="molecule type" value="Genomic_DNA"/>
</dbReference>
<dbReference type="KEGG" id="cme:CYME_CMQ221C"/>
<dbReference type="CDD" id="cd00200">
    <property type="entry name" value="WD40"/>
    <property type="match status" value="1"/>
</dbReference>
<feature type="repeat" description="WD" evidence="1">
    <location>
        <begin position="143"/>
        <end position="175"/>
    </location>
</feature>
<feature type="repeat" description="WD" evidence="1">
    <location>
        <begin position="184"/>
        <end position="225"/>
    </location>
</feature>
<dbReference type="PROSITE" id="PS50082">
    <property type="entry name" value="WD_REPEATS_2"/>
    <property type="match status" value="6"/>
</dbReference>
<dbReference type="HOGENOM" id="CLU_000288_77_0_1"/>
<dbReference type="GO" id="GO:0031124">
    <property type="term" value="P:mRNA 3'-end processing"/>
    <property type="evidence" value="ECO:0007669"/>
    <property type="project" value="InterPro"/>
</dbReference>
<proteinExistence type="predicted"/>
<name>M1UVQ1_CYAM1</name>
<keyword evidence="1" id="KW-0853">WD repeat</keyword>
<dbReference type="SMART" id="SM00320">
    <property type="entry name" value="WD40"/>
    <property type="match status" value="7"/>
</dbReference>
<feature type="repeat" description="WD" evidence="1">
    <location>
        <begin position="319"/>
        <end position="351"/>
    </location>
</feature>
<dbReference type="OMA" id="HHWDVKS"/>
<dbReference type="InterPro" id="IPR001680">
    <property type="entry name" value="WD40_rpt"/>
</dbReference>
<dbReference type="RefSeq" id="XP_005538147.1">
    <property type="nucleotide sequence ID" value="XM_005538090.1"/>
</dbReference>
<evidence type="ECO:0000313" key="2">
    <source>
        <dbReference type="EMBL" id="BAM82111.1"/>
    </source>
</evidence>
<dbReference type="eggNOG" id="KOG0284">
    <property type="taxonomic scope" value="Eukaryota"/>
</dbReference>
<dbReference type="GO" id="GO:0005847">
    <property type="term" value="C:mRNA cleavage and polyadenylation specificity factor complex"/>
    <property type="evidence" value="ECO:0007669"/>
    <property type="project" value="TreeGrafter"/>
</dbReference>
<evidence type="ECO:0000256" key="1">
    <source>
        <dbReference type="PROSITE-ProRule" id="PRU00221"/>
    </source>
</evidence>
<dbReference type="GeneID" id="16996643"/>
<feature type="repeat" description="WD" evidence="1">
    <location>
        <begin position="276"/>
        <end position="318"/>
    </location>
</feature>
<dbReference type="Gramene" id="CMQ221CT">
    <property type="protein sequence ID" value="CMQ221CT"/>
    <property type="gene ID" value="CMQ221C"/>
</dbReference>
<dbReference type="PANTHER" id="PTHR22836:SF0">
    <property type="entry name" value="PRE-MRNA 3' END PROCESSING PROTEIN WDR33"/>
    <property type="match status" value="1"/>
</dbReference>
<reference evidence="2 3" key="2">
    <citation type="journal article" date="2007" name="BMC Biol.">
        <title>A 100%-complete sequence reveals unusually simple genomic features in the hot-spring red alga Cyanidioschyzon merolae.</title>
        <authorList>
            <person name="Nozaki H."/>
            <person name="Takano H."/>
            <person name="Misumi O."/>
            <person name="Terasawa K."/>
            <person name="Matsuzaki M."/>
            <person name="Maruyama S."/>
            <person name="Nishida K."/>
            <person name="Yagisawa F."/>
            <person name="Yoshida Y."/>
            <person name="Fujiwara T."/>
            <person name="Takio S."/>
            <person name="Tamura K."/>
            <person name="Chung S.J."/>
            <person name="Nakamura S."/>
            <person name="Kuroiwa H."/>
            <person name="Tanaka K."/>
            <person name="Sato N."/>
            <person name="Kuroiwa T."/>
        </authorList>
    </citation>
    <scope>NUCLEOTIDE SEQUENCE [LARGE SCALE GENOMIC DNA]</scope>
    <source>
        <strain evidence="2 3">10D</strain>
    </source>
</reference>
<dbReference type="PROSITE" id="PS50294">
    <property type="entry name" value="WD_REPEATS_REGION"/>
    <property type="match status" value="5"/>
</dbReference>
<dbReference type="InterPro" id="IPR015943">
    <property type="entry name" value="WD40/YVTN_repeat-like_dom_sf"/>
</dbReference>
<gene>
    <name evidence="2" type="ORF">CYME_CMQ221C</name>
</gene>
<dbReference type="PANTHER" id="PTHR22836">
    <property type="entry name" value="WD40 REPEAT PROTEIN"/>
    <property type="match status" value="1"/>
</dbReference>
<evidence type="ECO:0000313" key="3">
    <source>
        <dbReference type="Proteomes" id="UP000007014"/>
    </source>
</evidence>
<keyword evidence="3" id="KW-1185">Reference proteome</keyword>
<feature type="repeat" description="WD" evidence="1">
    <location>
        <begin position="234"/>
        <end position="275"/>
    </location>
</feature>
<feature type="repeat" description="WD" evidence="1">
    <location>
        <begin position="363"/>
        <end position="394"/>
    </location>
</feature>
<reference evidence="2 3" key="1">
    <citation type="journal article" date="2004" name="Nature">
        <title>Genome sequence of the ultrasmall unicellular red alga Cyanidioschyzon merolae 10D.</title>
        <authorList>
            <person name="Matsuzaki M."/>
            <person name="Misumi O."/>
            <person name="Shin-i T."/>
            <person name="Maruyama S."/>
            <person name="Takahara M."/>
            <person name="Miyagishima S."/>
            <person name="Mori T."/>
            <person name="Nishida K."/>
            <person name="Yagisawa F."/>
            <person name="Nishida K."/>
            <person name="Yoshida Y."/>
            <person name="Nishimura Y."/>
            <person name="Nakao S."/>
            <person name="Kobayashi T."/>
            <person name="Momoyama Y."/>
            <person name="Higashiyama T."/>
            <person name="Minoda A."/>
            <person name="Sano M."/>
            <person name="Nomoto H."/>
            <person name="Oishi K."/>
            <person name="Hayashi H."/>
            <person name="Ohta F."/>
            <person name="Nishizaka S."/>
            <person name="Haga S."/>
            <person name="Miura S."/>
            <person name="Morishita T."/>
            <person name="Kabeya Y."/>
            <person name="Terasawa K."/>
            <person name="Suzuki Y."/>
            <person name="Ishii Y."/>
            <person name="Asakawa S."/>
            <person name="Takano H."/>
            <person name="Ohta N."/>
            <person name="Kuroiwa H."/>
            <person name="Tanaka K."/>
            <person name="Shimizu N."/>
            <person name="Sugano S."/>
            <person name="Sato N."/>
            <person name="Nozaki H."/>
            <person name="Ogasawara N."/>
            <person name="Kohara Y."/>
            <person name="Kuroiwa T."/>
        </authorList>
    </citation>
    <scope>NUCLEOTIDE SEQUENCE [LARGE SCALE GENOMIC DNA]</scope>
    <source>
        <strain evidence="2 3">10D</strain>
    </source>
</reference>
<dbReference type="InterPro" id="IPR045245">
    <property type="entry name" value="Pfs2-like"/>
</dbReference>
<dbReference type="InterPro" id="IPR036322">
    <property type="entry name" value="WD40_repeat_dom_sf"/>
</dbReference>
<organism evidence="2 3">
    <name type="scientific">Cyanidioschyzon merolae (strain NIES-3377 / 10D)</name>
    <name type="common">Unicellular red alga</name>
    <dbReference type="NCBI Taxonomy" id="280699"/>
    <lineage>
        <taxon>Eukaryota</taxon>
        <taxon>Rhodophyta</taxon>
        <taxon>Bangiophyceae</taxon>
        <taxon>Cyanidiales</taxon>
        <taxon>Cyanidiaceae</taxon>
        <taxon>Cyanidioschyzon</taxon>
    </lineage>
</organism>
<dbReference type="Pfam" id="PF00400">
    <property type="entry name" value="WD40"/>
    <property type="match status" value="7"/>
</dbReference>